<evidence type="ECO:0000256" key="8">
    <source>
        <dbReference type="ARBA" id="ARBA00023139"/>
    </source>
</evidence>
<evidence type="ECO:0000256" key="11">
    <source>
        <dbReference type="ARBA" id="ARBA00023316"/>
    </source>
</evidence>
<evidence type="ECO:0000256" key="9">
    <source>
        <dbReference type="ARBA" id="ARBA00023288"/>
    </source>
</evidence>
<evidence type="ECO:0000256" key="3">
    <source>
        <dbReference type="ARBA" id="ARBA00022679"/>
    </source>
</evidence>
<evidence type="ECO:0000256" key="1">
    <source>
        <dbReference type="ARBA" id="ARBA00004752"/>
    </source>
</evidence>
<dbReference type="GO" id="GO:0008360">
    <property type="term" value="P:regulation of cell shape"/>
    <property type="evidence" value="ECO:0007669"/>
    <property type="project" value="UniProtKB-UniRule"/>
</dbReference>
<keyword evidence="11 13" id="KW-0961">Cell wall biogenesis/degradation</keyword>
<dbReference type="InterPro" id="IPR038063">
    <property type="entry name" value="Transpep_catalytic_dom"/>
</dbReference>
<keyword evidence="4 14" id="KW-0732">Signal</keyword>
<dbReference type="GO" id="GO:0071555">
    <property type="term" value="P:cell wall organization"/>
    <property type="evidence" value="ECO:0007669"/>
    <property type="project" value="UniProtKB-UniRule"/>
</dbReference>
<reference evidence="16 17" key="1">
    <citation type="journal article" date="2010" name="Stand. Genomic Sci.">
        <title>Complete genome sequence of Segniliparus rotundus type strain (CDC 1076).</title>
        <authorList>
            <person name="Sikorski J."/>
            <person name="Lapidus A."/>
            <person name="Copeland A."/>
            <person name="Misra M."/>
            <person name="Glavina Del Rio T."/>
            <person name="Nolan M."/>
            <person name="Lucas S."/>
            <person name="Chen F."/>
            <person name="Tice H."/>
            <person name="Cheng J.F."/>
            <person name="Jando M."/>
            <person name="Schneider S."/>
            <person name="Bruce D."/>
            <person name="Goodwin L."/>
            <person name="Pitluck S."/>
            <person name="Liolios K."/>
            <person name="Mikhailova N."/>
            <person name="Pati A."/>
            <person name="Ivanova N."/>
            <person name="Mavromatis K."/>
            <person name="Chen A."/>
            <person name="Palaniappan K."/>
            <person name="Chertkov O."/>
            <person name="Land M."/>
            <person name="Hauser L."/>
            <person name="Chang Y.J."/>
            <person name="Jeffries C.D."/>
            <person name="Brettin T."/>
            <person name="Detter J.C."/>
            <person name="Han C."/>
            <person name="Rohde M."/>
            <person name="Goker M."/>
            <person name="Bristow J."/>
            <person name="Eisen J.A."/>
            <person name="Markowitz V."/>
            <person name="Hugenholtz P."/>
            <person name="Kyrpides N.C."/>
            <person name="Klenk H.P."/>
        </authorList>
    </citation>
    <scope>NUCLEOTIDE SEQUENCE [LARGE SCALE GENOMIC DNA]</scope>
    <source>
        <strain evidence="17">ATCC BAA-972 / CDC 1076 / CIP 108378 / DSM 44985 / JCM 13578</strain>
    </source>
</reference>
<dbReference type="RefSeq" id="WP_013139421.1">
    <property type="nucleotide sequence ID" value="NC_014168.1"/>
</dbReference>
<dbReference type="AlphaFoldDB" id="D6ZBM0"/>
<feature type="domain" description="L,D-TPase catalytic" evidence="15">
    <location>
        <begin position="142"/>
        <end position="267"/>
    </location>
</feature>
<keyword evidence="10" id="KW-0012">Acyltransferase</keyword>
<keyword evidence="9" id="KW-0449">Lipoprotein</keyword>
<keyword evidence="7" id="KW-0472">Membrane</keyword>
<keyword evidence="2" id="KW-1003">Cell membrane</keyword>
<dbReference type="SUPFAM" id="SSF141523">
    <property type="entry name" value="L,D-transpeptidase catalytic domain-like"/>
    <property type="match status" value="1"/>
</dbReference>
<dbReference type="UniPathway" id="UPA00219"/>
<evidence type="ECO:0000256" key="2">
    <source>
        <dbReference type="ARBA" id="ARBA00022475"/>
    </source>
</evidence>
<comment type="pathway">
    <text evidence="12">Glycan biosynthesis.</text>
</comment>
<keyword evidence="8" id="KW-0564">Palmitate</keyword>
<dbReference type="InterPro" id="IPR005490">
    <property type="entry name" value="LD_TPept_cat_dom"/>
</dbReference>
<dbReference type="CDD" id="cd16913">
    <property type="entry name" value="YkuD_like"/>
    <property type="match status" value="1"/>
</dbReference>
<feature type="active site" description="Proton donor/acceptor" evidence="13">
    <location>
        <position position="225"/>
    </location>
</feature>
<dbReference type="HOGENOM" id="CLU_039404_0_1_11"/>
<evidence type="ECO:0000256" key="13">
    <source>
        <dbReference type="PROSITE-ProRule" id="PRU01373"/>
    </source>
</evidence>
<feature type="signal peptide" evidence="14">
    <location>
        <begin position="1"/>
        <end position="27"/>
    </location>
</feature>
<dbReference type="KEGG" id="srt:Srot_2535"/>
<organism evidence="16 17">
    <name type="scientific">Segniliparus rotundus (strain ATCC BAA-972 / CDC 1076 / CIP 108378 / DSM 44985 / JCM 13578)</name>
    <dbReference type="NCBI Taxonomy" id="640132"/>
    <lineage>
        <taxon>Bacteria</taxon>
        <taxon>Bacillati</taxon>
        <taxon>Actinomycetota</taxon>
        <taxon>Actinomycetes</taxon>
        <taxon>Mycobacteriales</taxon>
        <taxon>Segniliparaceae</taxon>
        <taxon>Segniliparus</taxon>
    </lineage>
</organism>
<name>D6ZBM0_SEGRD</name>
<accession>D6ZBM0</accession>
<dbReference type="GO" id="GO:0016746">
    <property type="term" value="F:acyltransferase activity"/>
    <property type="evidence" value="ECO:0007669"/>
    <property type="project" value="UniProtKB-KW"/>
</dbReference>
<dbReference type="Pfam" id="PF03734">
    <property type="entry name" value="YkuD"/>
    <property type="match status" value="1"/>
</dbReference>
<dbReference type="Gene3D" id="2.40.440.10">
    <property type="entry name" value="L,D-transpeptidase catalytic domain-like"/>
    <property type="match status" value="1"/>
</dbReference>
<dbReference type="Proteomes" id="UP000002247">
    <property type="component" value="Chromosome"/>
</dbReference>
<dbReference type="InterPro" id="IPR041280">
    <property type="entry name" value="Big_10"/>
</dbReference>
<keyword evidence="3" id="KW-0808">Transferase</keyword>
<dbReference type="eggNOG" id="COG1376">
    <property type="taxonomic scope" value="Bacteria"/>
</dbReference>
<dbReference type="CDD" id="cd13431">
    <property type="entry name" value="LDT_IgD_like_1"/>
    <property type="match status" value="1"/>
</dbReference>
<evidence type="ECO:0000256" key="6">
    <source>
        <dbReference type="ARBA" id="ARBA00022984"/>
    </source>
</evidence>
<dbReference type="PROSITE" id="PS52029">
    <property type="entry name" value="LD_TPASE"/>
    <property type="match status" value="1"/>
</dbReference>
<dbReference type="STRING" id="640132.Srot_2535"/>
<evidence type="ECO:0000256" key="4">
    <source>
        <dbReference type="ARBA" id="ARBA00022729"/>
    </source>
</evidence>
<evidence type="ECO:0000256" key="14">
    <source>
        <dbReference type="SAM" id="SignalP"/>
    </source>
</evidence>
<feature type="chain" id="PRO_5003091494" evidence="14">
    <location>
        <begin position="28"/>
        <end position="284"/>
    </location>
</feature>
<evidence type="ECO:0000256" key="10">
    <source>
        <dbReference type="ARBA" id="ARBA00023315"/>
    </source>
</evidence>
<dbReference type="Gene3D" id="2.60.40.3710">
    <property type="match status" value="1"/>
</dbReference>
<dbReference type="GO" id="GO:0018104">
    <property type="term" value="P:peptidoglycan-protein cross-linking"/>
    <property type="evidence" value="ECO:0007669"/>
    <property type="project" value="TreeGrafter"/>
</dbReference>
<dbReference type="FunFam" id="2.40.440.10:FF:000005">
    <property type="entry name" value="L,D-transpeptidase 2"/>
    <property type="match status" value="1"/>
</dbReference>
<evidence type="ECO:0000313" key="17">
    <source>
        <dbReference type="Proteomes" id="UP000002247"/>
    </source>
</evidence>
<dbReference type="GO" id="GO:0005576">
    <property type="term" value="C:extracellular region"/>
    <property type="evidence" value="ECO:0007669"/>
    <property type="project" value="TreeGrafter"/>
</dbReference>
<dbReference type="InterPro" id="IPR050979">
    <property type="entry name" value="LD-transpeptidase"/>
</dbReference>
<sequence>MRHRFIRRSAVLFAVLFPLVVPSLALAEPGDDSEDGSEPAPETAMQFEQRVYGAPNLSPADGEAVGIAQPVLVNFSKPVAPADRGRVQEAVTITTNPPQQGVFYWYGDKQLRWRPSQFWTPGTVVDVQAGATRTHYSIGDAFVTVADDATHQVTVTRNGKVIKTMPVSMGGDKFPTPNGTYYIQERLPTVVMDSSTFGIPTTAALGYKLNVQYATRISWSGIYLHSAPWAAGAIGKYDQSHGCLNLNPADAQWFMENSHRGDPVIVKNSKGGILSKGDGLGDWN</sequence>
<keyword evidence="17" id="KW-1185">Reference proteome</keyword>
<gene>
    <name evidence="16" type="ordered locus">Srot_2535</name>
</gene>
<dbReference type="GO" id="GO:0071972">
    <property type="term" value="F:peptidoglycan L,D-transpeptidase activity"/>
    <property type="evidence" value="ECO:0007669"/>
    <property type="project" value="TreeGrafter"/>
</dbReference>
<dbReference type="EMBL" id="CP001958">
    <property type="protein sequence ID" value="ADG98972.1"/>
    <property type="molecule type" value="Genomic_DNA"/>
</dbReference>
<evidence type="ECO:0000259" key="15">
    <source>
        <dbReference type="PROSITE" id="PS52029"/>
    </source>
</evidence>
<protein>
    <submittedName>
        <fullName evidence="16">ErfK/YbiS/YcfS/YnhG family protein</fullName>
    </submittedName>
</protein>
<evidence type="ECO:0000256" key="12">
    <source>
        <dbReference type="ARBA" id="ARBA00060592"/>
    </source>
</evidence>
<evidence type="ECO:0000256" key="5">
    <source>
        <dbReference type="ARBA" id="ARBA00022960"/>
    </source>
</evidence>
<dbReference type="PANTHER" id="PTHR30582">
    <property type="entry name" value="L,D-TRANSPEPTIDASE"/>
    <property type="match status" value="1"/>
</dbReference>
<evidence type="ECO:0000256" key="7">
    <source>
        <dbReference type="ARBA" id="ARBA00023136"/>
    </source>
</evidence>
<comment type="pathway">
    <text evidence="1 13">Cell wall biogenesis; peptidoglycan biosynthesis.</text>
</comment>
<keyword evidence="5 13" id="KW-0133">Cell shape</keyword>
<dbReference type="Pfam" id="PF17964">
    <property type="entry name" value="Big_10"/>
    <property type="match status" value="1"/>
</dbReference>
<dbReference type="PANTHER" id="PTHR30582:SF2">
    <property type="entry name" value="L,D-TRANSPEPTIDASE YCIB-RELATED"/>
    <property type="match status" value="1"/>
</dbReference>
<keyword evidence="6 13" id="KW-0573">Peptidoglycan synthesis</keyword>
<evidence type="ECO:0000313" key="16">
    <source>
        <dbReference type="EMBL" id="ADG98972.1"/>
    </source>
</evidence>
<proteinExistence type="predicted"/>
<feature type="active site" description="Nucleophile" evidence="13">
    <location>
        <position position="243"/>
    </location>
</feature>